<keyword evidence="5" id="KW-0997">Cell inner membrane</keyword>
<dbReference type="GO" id="GO:0009276">
    <property type="term" value="C:Gram-negative-bacterium-type cell wall"/>
    <property type="evidence" value="ECO:0007669"/>
    <property type="project" value="InterPro"/>
</dbReference>
<evidence type="ECO:0000313" key="14">
    <source>
        <dbReference type="Proteomes" id="UP000292039"/>
    </source>
</evidence>
<dbReference type="Gene3D" id="3.30.420.380">
    <property type="match status" value="1"/>
</dbReference>
<dbReference type="GO" id="GO:0005886">
    <property type="term" value="C:plasma membrane"/>
    <property type="evidence" value="ECO:0007669"/>
    <property type="project" value="UniProtKB-SubCell"/>
</dbReference>
<evidence type="ECO:0000256" key="8">
    <source>
        <dbReference type="ARBA" id="ARBA00022989"/>
    </source>
</evidence>
<sequence>MKNHLRLALPPLASLRPESHVAFALLDRNGTVLRSGELQLAQLASAVPAPGVQAILHPGDAVIVTLNVPALSGNRLDLAVQSLVESMALSDTDALCIIHGPRQENGSAIVAWTDREPLLRAWRLLAEAGLNVQSLTPLPLALPAQDKERERQLSLPADERWRQPLPKWSFARPEWRPAADQRRWRAPLAWVAGAAALWILGLNIHAAQRGAEVRTLTTGIEQSVRRAFPEMSVIIDPLRQAENARDTLRLARGASSNDDFVPLALAAARVMNGAEGRVARLVYDKGELQLGFNEGFTAPPEASLNQAAAAQSLEIRKDDTLENTWIIRRARERSRGGQQ</sequence>
<gene>
    <name evidence="11" type="ORF">AAV32_08330</name>
    <name evidence="12" type="ORF">EV679_3291</name>
</gene>
<evidence type="ECO:0000256" key="3">
    <source>
        <dbReference type="ARBA" id="ARBA00022448"/>
    </source>
</evidence>
<evidence type="ECO:0000256" key="5">
    <source>
        <dbReference type="ARBA" id="ARBA00022519"/>
    </source>
</evidence>
<comment type="caution">
    <text evidence="11">The sequence shown here is derived from an EMBL/GenBank/DDBJ whole genome shotgun (WGS) entry which is preliminary data.</text>
</comment>
<evidence type="ECO:0000256" key="1">
    <source>
        <dbReference type="ARBA" id="ARBA00004533"/>
    </source>
</evidence>
<keyword evidence="4" id="KW-1003">Cell membrane</keyword>
<feature type="domain" description="GspL periplasmic" evidence="10">
    <location>
        <begin position="182"/>
        <end position="320"/>
    </location>
</feature>
<dbReference type="EMBL" id="LBNE01000004">
    <property type="protein sequence ID" value="KKO71963.1"/>
    <property type="molecule type" value="Genomic_DNA"/>
</dbReference>
<organism evidence="11 13">
    <name type="scientific">Kerstersia gyiorum</name>
    <dbReference type="NCBI Taxonomy" id="206506"/>
    <lineage>
        <taxon>Bacteria</taxon>
        <taxon>Pseudomonadati</taxon>
        <taxon>Pseudomonadota</taxon>
        <taxon>Betaproteobacteria</taxon>
        <taxon>Burkholderiales</taxon>
        <taxon>Alcaligenaceae</taxon>
        <taxon>Kerstersia</taxon>
    </lineage>
</organism>
<keyword evidence="9" id="KW-0472">Membrane</keyword>
<dbReference type="NCBIfam" id="TIGR01709">
    <property type="entry name" value="typeII_sec_gspL"/>
    <property type="match status" value="1"/>
</dbReference>
<dbReference type="STRING" id="206506.AAV32_08330"/>
<dbReference type="InterPro" id="IPR007812">
    <property type="entry name" value="T2SS_protein-GspL"/>
</dbReference>
<dbReference type="OrthoDB" id="7022366at2"/>
<evidence type="ECO:0000256" key="7">
    <source>
        <dbReference type="ARBA" id="ARBA00022927"/>
    </source>
</evidence>
<comment type="similarity">
    <text evidence="2">Belongs to the GSP L family.</text>
</comment>
<reference evidence="12 14" key="2">
    <citation type="submission" date="2019-02" db="EMBL/GenBank/DDBJ databases">
        <title>Genomic Encyclopedia of Type Strains, Phase IV (KMG-IV): sequencing the most valuable type-strain genomes for metagenomic binning, comparative biology and taxonomic classification.</title>
        <authorList>
            <person name="Goeker M."/>
        </authorList>
    </citation>
    <scope>NUCLEOTIDE SEQUENCE [LARGE SCALE GENOMIC DNA]</scope>
    <source>
        <strain evidence="12 14">DSM 16618</strain>
    </source>
</reference>
<evidence type="ECO:0000256" key="6">
    <source>
        <dbReference type="ARBA" id="ARBA00022692"/>
    </source>
</evidence>
<name>A0A171KSU6_9BURK</name>
<evidence type="ECO:0000259" key="10">
    <source>
        <dbReference type="Pfam" id="PF12693"/>
    </source>
</evidence>
<dbReference type="Pfam" id="PF12693">
    <property type="entry name" value="GspL_C"/>
    <property type="match status" value="1"/>
</dbReference>
<dbReference type="InterPro" id="IPR025691">
    <property type="entry name" value="GspL_pp_dom"/>
</dbReference>
<keyword evidence="7" id="KW-0653">Protein transport</keyword>
<accession>A0A171KSU6</accession>
<dbReference type="Proteomes" id="UP000292039">
    <property type="component" value="Unassembled WGS sequence"/>
</dbReference>
<evidence type="ECO:0000256" key="9">
    <source>
        <dbReference type="ARBA" id="ARBA00023136"/>
    </source>
</evidence>
<keyword evidence="8" id="KW-1133">Transmembrane helix</keyword>
<evidence type="ECO:0000313" key="11">
    <source>
        <dbReference type="EMBL" id="KKO71963.1"/>
    </source>
</evidence>
<dbReference type="GO" id="GO:0015627">
    <property type="term" value="C:type II protein secretion system complex"/>
    <property type="evidence" value="ECO:0007669"/>
    <property type="project" value="InterPro"/>
</dbReference>
<proteinExistence type="inferred from homology"/>
<protein>
    <submittedName>
        <fullName evidence="12">Type II secretion system protein L (GspL)</fullName>
    </submittedName>
</protein>
<evidence type="ECO:0000313" key="12">
    <source>
        <dbReference type="EMBL" id="RZS64941.1"/>
    </source>
</evidence>
<keyword evidence="6" id="KW-0812">Transmembrane</keyword>
<dbReference type="EMBL" id="SGWZ01000007">
    <property type="protein sequence ID" value="RZS64941.1"/>
    <property type="molecule type" value="Genomic_DNA"/>
</dbReference>
<dbReference type="Proteomes" id="UP000078084">
    <property type="component" value="Unassembled WGS sequence"/>
</dbReference>
<reference evidence="11 13" key="1">
    <citation type="submission" date="2015-04" db="EMBL/GenBank/DDBJ databases">
        <title>Genome sequence of Kerstersia gyiorum CG1.</title>
        <authorList>
            <person name="Greninger A.L."/>
            <person name="Kozyreva V."/>
            <person name="Chaturvedi V."/>
        </authorList>
    </citation>
    <scope>NUCLEOTIDE SEQUENCE [LARGE SCALE GENOMIC DNA]</scope>
    <source>
        <strain evidence="11 13">CG1</strain>
    </source>
</reference>
<dbReference type="GO" id="GO:0015628">
    <property type="term" value="P:protein secretion by the type II secretion system"/>
    <property type="evidence" value="ECO:0007669"/>
    <property type="project" value="InterPro"/>
</dbReference>
<keyword evidence="3" id="KW-0813">Transport</keyword>
<keyword evidence="13" id="KW-1185">Reference proteome</keyword>
<dbReference type="InterPro" id="IPR043129">
    <property type="entry name" value="ATPase_NBD"/>
</dbReference>
<comment type="subcellular location">
    <subcellularLocation>
        <location evidence="1">Cell inner membrane</location>
    </subcellularLocation>
</comment>
<dbReference type="RefSeq" id="WP_068370294.1">
    <property type="nucleotide sequence ID" value="NZ_CBCSEB010000005.1"/>
</dbReference>
<evidence type="ECO:0000256" key="4">
    <source>
        <dbReference type="ARBA" id="ARBA00022475"/>
    </source>
</evidence>
<evidence type="ECO:0000313" key="13">
    <source>
        <dbReference type="Proteomes" id="UP000078084"/>
    </source>
</evidence>
<dbReference type="SUPFAM" id="SSF53067">
    <property type="entry name" value="Actin-like ATPase domain"/>
    <property type="match status" value="1"/>
</dbReference>
<dbReference type="AlphaFoldDB" id="A0A171KSU6"/>
<evidence type="ECO:0000256" key="2">
    <source>
        <dbReference type="ARBA" id="ARBA00005318"/>
    </source>
</evidence>